<reference evidence="1 2" key="2">
    <citation type="submission" date="2024-08" db="EMBL/GenBank/DDBJ databases">
        <title>Phylogenomic analyses of a clade within the roseobacter group suggest taxonomic reassignments of species of the genera Aestuariivita, Citreicella, Loktanella, Nautella, Pelagibaca, Ruegeria, Thalassobius, Thiobacimonas and Tropicibacter, and the proposal o.</title>
        <authorList>
            <person name="Jeon C.O."/>
        </authorList>
    </citation>
    <scope>NUCLEOTIDE SEQUENCE [LARGE SCALE GENOMIC DNA]</scope>
    <source>
        <strain evidence="1 2">SS1-5</strain>
    </source>
</reference>
<dbReference type="InterPro" id="IPR054233">
    <property type="entry name" value="DUF6958"/>
</dbReference>
<protein>
    <submittedName>
        <fullName evidence="1">Uncharacterized protein</fullName>
    </submittedName>
</protein>
<dbReference type="KEGG" id="yrh:AABB31_20445"/>
<dbReference type="EMBL" id="CP151767">
    <property type="protein sequence ID" value="WZU67291.1"/>
    <property type="molecule type" value="Genomic_DNA"/>
</dbReference>
<accession>A0AAN0NIK0</accession>
<dbReference type="RefSeq" id="WP_342076602.1">
    <property type="nucleotide sequence ID" value="NZ_CP151767.2"/>
</dbReference>
<keyword evidence="2" id="KW-1185">Reference proteome</keyword>
<evidence type="ECO:0000313" key="1">
    <source>
        <dbReference type="EMBL" id="WZU67291.1"/>
    </source>
</evidence>
<organism evidence="1 2">
    <name type="scientific">Yoonia rhodophyticola</name>
    <dbReference type="NCBI Taxonomy" id="3137370"/>
    <lineage>
        <taxon>Bacteria</taxon>
        <taxon>Pseudomonadati</taxon>
        <taxon>Pseudomonadota</taxon>
        <taxon>Alphaproteobacteria</taxon>
        <taxon>Rhodobacterales</taxon>
        <taxon>Paracoccaceae</taxon>
        <taxon>Yoonia</taxon>
    </lineage>
</organism>
<dbReference type="Proteomes" id="UP001470809">
    <property type="component" value="Chromosome"/>
</dbReference>
<reference evidence="2" key="1">
    <citation type="submission" date="2024-04" db="EMBL/GenBank/DDBJ databases">
        <title>Phylogenomic analyses of a clade within the roseobacter group suggest taxonomic reassignments of species of the genera Aestuariivita, Citreicella, Loktanella, Nautella, Pelagibaca, Ruegeria, Thalassobius, Thiobacimonas and Tropicibacter, and the proposal o.</title>
        <authorList>
            <person name="Jeon C.O."/>
        </authorList>
    </citation>
    <scope>NUCLEOTIDE SEQUENCE [LARGE SCALE GENOMIC DNA]</scope>
    <source>
        <strain evidence="2">SS1-5</strain>
    </source>
</reference>
<evidence type="ECO:0000313" key="2">
    <source>
        <dbReference type="Proteomes" id="UP001470809"/>
    </source>
</evidence>
<name>A0AAN0NIK0_9RHOB</name>
<gene>
    <name evidence="1" type="ORF">AABB31_20445</name>
</gene>
<dbReference type="AlphaFoldDB" id="A0AAN0NIK0"/>
<proteinExistence type="predicted"/>
<sequence>MDLNPSYEVGAMTDKIEVENINTPGRTARVDRAKYEAMKAAMLATLPRTAPGMTAKESKEAAKAHLPEDLFPGGATSGWWQKCVQLDLEAKGIVIREDTKPLRFHQVSA</sequence>
<dbReference type="Pfam" id="PF22278">
    <property type="entry name" value="DUF6958"/>
    <property type="match status" value="1"/>
</dbReference>